<proteinExistence type="predicted"/>
<protein>
    <submittedName>
        <fullName evidence="1">Uncharacterized protein</fullName>
    </submittedName>
</protein>
<evidence type="ECO:0000313" key="2">
    <source>
        <dbReference type="Proteomes" id="UP000015104"/>
    </source>
</evidence>
<name>T1JRG8_TETUR</name>
<keyword evidence="2" id="KW-1185">Reference proteome</keyword>
<dbReference type="EnsemblMetazoa" id="tetur01g06840.1">
    <property type="protein sequence ID" value="tetur01g06840.1"/>
    <property type="gene ID" value="tetur01g06840"/>
</dbReference>
<evidence type="ECO:0000313" key="1">
    <source>
        <dbReference type="EnsemblMetazoa" id="tetur01g06840.1"/>
    </source>
</evidence>
<dbReference type="AlphaFoldDB" id="T1JRG8"/>
<dbReference type="HOGENOM" id="CLU_3071265_0_0_1"/>
<reference evidence="2" key="1">
    <citation type="submission" date="2011-08" db="EMBL/GenBank/DDBJ databases">
        <authorList>
            <person name="Rombauts S."/>
        </authorList>
    </citation>
    <scope>NUCLEOTIDE SEQUENCE</scope>
    <source>
        <strain evidence="2">London</strain>
    </source>
</reference>
<dbReference type="Proteomes" id="UP000015104">
    <property type="component" value="Unassembled WGS sequence"/>
</dbReference>
<organism evidence="1 2">
    <name type="scientific">Tetranychus urticae</name>
    <name type="common">Two-spotted spider mite</name>
    <dbReference type="NCBI Taxonomy" id="32264"/>
    <lineage>
        <taxon>Eukaryota</taxon>
        <taxon>Metazoa</taxon>
        <taxon>Ecdysozoa</taxon>
        <taxon>Arthropoda</taxon>
        <taxon>Chelicerata</taxon>
        <taxon>Arachnida</taxon>
        <taxon>Acari</taxon>
        <taxon>Acariformes</taxon>
        <taxon>Trombidiformes</taxon>
        <taxon>Prostigmata</taxon>
        <taxon>Eleutherengona</taxon>
        <taxon>Raphignathae</taxon>
        <taxon>Tetranychoidea</taxon>
        <taxon>Tetranychidae</taxon>
        <taxon>Tetranychus</taxon>
    </lineage>
</organism>
<sequence length="53" mass="6326">MNHMSGINRKLNTNDGRQIVDYINKVSLNYLLILKFDHIDYLMAHFVFFCFSD</sequence>
<accession>T1JRG8</accession>
<reference evidence="1" key="2">
    <citation type="submission" date="2015-06" db="UniProtKB">
        <authorList>
            <consortium name="EnsemblMetazoa"/>
        </authorList>
    </citation>
    <scope>IDENTIFICATION</scope>
</reference>
<dbReference type="EMBL" id="CAEY01000449">
    <property type="status" value="NOT_ANNOTATED_CDS"/>
    <property type="molecule type" value="Genomic_DNA"/>
</dbReference>